<protein>
    <submittedName>
        <fullName evidence="2">Uncharacterized protein</fullName>
    </submittedName>
</protein>
<reference evidence="3" key="1">
    <citation type="submission" date="2024-07" db="EMBL/GenBank/DDBJ databases">
        <title>Two chromosome-level genome assemblies of Korean endemic species Abeliophyllum distichum and Forsythia ovata (Oleaceae).</title>
        <authorList>
            <person name="Jang H."/>
        </authorList>
    </citation>
    <scope>NUCLEOTIDE SEQUENCE [LARGE SCALE GENOMIC DNA]</scope>
</reference>
<evidence type="ECO:0000313" key="3">
    <source>
        <dbReference type="Proteomes" id="UP001604336"/>
    </source>
</evidence>
<dbReference type="EMBL" id="JBFOLK010000001">
    <property type="protein sequence ID" value="KAL2542647.1"/>
    <property type="molecule type" value="Genomic_DNA"/>
</dbReference>
<evidence type="ECO:0000313" key="2">
    <source>
        <dbReference type="EMBL" id="KAL2542647.1"/>
    </source>
</evidence>
<keyword evidence="3" id="KW-1185">Reference proteome</keyword>
<feature type="region of interest" description="Disordered" evidence="1">
    <location>
        <begin position="1"/>
        <end position="59"/>
    </location>
</feature>
<name>A0ABD1VZB2_9LAMI</name>
<sequence>MTFEKRSALATSCLNAEMSDQHDPTDVQRSGSTMNISGLHSGDKRKCSSGSAKGKKKLDVRSALSESVEKLANVDNELIATHLKVNLGAPSFDECMDELQMFDLLESDEKFHK</sequence>
<feature type="compositionally biased region" description="Polar residues" evidence="1">
    <location>
        <begin position="27"/>
        <end position="38"/>
    </location>
</feature>
<organism evidence="2 3">
    <name type="scientific">Abeliophyllum distichum</name>
    <dbReference type="NCBI Taxonomy" id="126358"/>
    <lineage>
        <taxon>Eukaryota</taxon>
        <taxon>Viridiplantae</taxon>
        <taxon>Streptophyta</taxon>
        <taxon>Embryophyta</taxon>
        <taxon>Tracheophyta</taxon>
        <taxon>Spermatophyta</taxon>
        <taxon>Magnoliopsida</taxon>
        <taxon>eudicotyledons</taxon>
        <taxon>Gunneridae</taxon>
        <taxon>Pentapetalae</taxon>
        <taxon>asterids</taxon>
        <taxon>lamiids</taxon>
        <taxon>Lamiales</taxon>
        <taxon>Oleaceae</taxon>
        <taxon>Forsythieae</taxon>
        <taxon>Abeliophyllum</taxon>
    </lineage>
</organism>
<evidence type="ECO:0000256" key="1">
    <source>
        <dbReference type="SAM" id="MobiDB-lite"/>
    </source>
</evidence>
<gene>
    <name evidence="2" type="ORF">Adt_03625</name>
</gene>
<dbReference type="Proteomes" id="UP001604336">
    <property type="component" value="Unassembled WGS sequence"/>
</dbReference>
<accession>A0ABD1VZB2</accession>
<proteinExistence type="predicted"/>
<dbReference type="AlphaFoldDB" id="A0ABD1VZB2"/>
<comment type="caution">
    <text evidence="2">The sequence shown here is derived from an EMBL/GenBank/DDBJ whole genome shotgun (WGS) entry which is preliminary data.</text>
</comment>